<name>A0AA41WY45_9RALS</name>
<evidence type="ECO:0000256" key="10">
    <source>
        <dbReference type="ARBA" id="ARBA00023235"/>
    </source>
</evidence>
<evidence type="ECO:0000313" key="19">
    <source>
        <dbReference type="Proteomes" id="UP001162793"/>
    </source>
</evidence>
<dbReference type="Gene3D" id="3.50.50.60">
    <property type="entry name" value="FAD/NAD(P)-binding domain"/>
    <property type="match status" value="3"/>
</dbReference>
<evidence type="ECO:0000256" key="1">
    <source>
        <dbReference type="ARBA" id="ARBA00001974"/>
    </source>
</evidence>
<evidence type="ECO:0000256" key="3">
    <source>
        <dbReference type="ARBA" id="ARBA00022548"/>
    </source>
</evidence>
<keyword evidence="6" id="KW-0560">Oxidoreductase</keyword>
<dbReference type="SUPFAM" id="SSF51905">
    <property type="entry name" value="FAD/NAD(P)-binding domain"/>
    <property type="match status" value="1"/>
</dbReference>
<protein>
    <recommendedName>
        <fullName evidence="14">Cholesterol oxidase</fullName>
        <ecNumber evidence="13">1.1.3.6</ecNumber>
        <ecNumber evidence="11">5.3.3.1</ecNumber>
    </recommendedName>
    <alternativeName>
        <fullName evidence="15">Cholesterol isomerase</fullName>
    </alternativeName>
</protein>
<dbReference type="GO" id="GO:0008203">
    <property type="term" value="P:cholesterol metabolic process"/>
    <property type="evidence" value="ECO:0007669"/>
    <property type="project" value="UniProtKB-KW"/>
</dbReference>
<keyword evidence="9" id="KW-0753">Steroid metabolism</keyword>
<dbReference type="InterPro" id="IPR052542">
    <property type="entry name" value="Cholesterol_Oxidase"/>
</dbReference>
<evidence type="ECO:0000256" key="2">
    <source>
        <dbReference type="ARBA" id="ARBA00010790"/>
    </source>
</evidence>
<organism evidence="18 19">
    <name type="scientific">Ralstonia chuxiongensis</name>
    <dbReference type="NCBI Taxonomy" id="2957504"/>
    <lineage>
        <taxon>Bacteria</taxon>
        <taxon>Pseudomonadati</taxon>
        <taxon>Pseudomonadota</taxon>
        <taxon>Betaproteobacteria</taxon>
        <taxon>Burkholderiales</taxon>
        <taxon>Burkholderiaceae</taxon>
        <taxon>Ralstonia</taxon>
    </lineage>
</organism>
<evidence type="ECO:0000256" key="8">
    <source>
        <dbReference type="ARBA" id="ARBA00023166"/>
    </source>
</evidence>
<dbReference type="RefSeq" id="WP_253541147.1">
    <property type="nucleotide sequence ID" value="NZ_JAMYWC010000007.1"/>
</dbReference>
<keyword evidence="8" id="KW-1207">Sterol metabolism</keyword>
<comment type="similarity">
    <text evidence="2">Belongs to the GMC oxidoreductase family.</text>
</comment>
<evidence type="ECO:0000256" key="15">
    <source>
        <dbReference type="ARBA" id="ARBA00049778"/>
    </source>
</evidence>
<evidence type="ECO:0000256" key="5">
    <source>
        <dbReference type="ARBA" id="ARBA00022827"/>
    </source>
</evidence>
<accession>A0AA41WY45</accession>
<dbReference type="Proteomes" id="UP001162793">
    <property type="component" value="Unassembled WGS sequence"/>
</dbReference>
<keyword evidence="3" id="KW-0153">Cholesterol metabolism</keyword>
<dbReference type="PANTHER" id="PTHR47470:SF1">
    <property type="entry name" value="FAD-DEPENDENT OXIDOREDUCTASE 2 FAD BINDING DOMAIN-CONTAINING PROTEIN"/>
    <property type="match status" value="1"/>
</dbReference>
<feature type="region of interest" description="Disordered" evidence="16">
    <location>
        <begin position="529"/>
        <end position="550"/>
    </location>
</feature>
<comment type="cofactor">
    <cofactor evidence="1">
        <name>FAD</name>
        <dbReference type="ChEBI" id="CHEBI:57692"/>
    </cofactor>
</comment>
<dbReference type="InterPro" id="IPR017896">
    <property type="entry name" value="4Fe4S_Fe-S-bd"/>
</dbReference>
<comment type="caution">
    <text evidence="18">The sequence shown here is derived from an EMBL/GenBank/DDBJ whole genome shotgun (WGS) entry which is preliminary data.</text>
</comment>
<sequence>MSVPYDFDYIVIGSGFGGSVSACRLTEKGYSVGVMEMGKRWAAKDFPKSNWDARRWMWLPGMKMHGFYNMRLFRHVMVLSGNAVGGGSITYANALLVPPDKVWDEGPWADLQDWKNIMPRYYAMAERMLGVTENKLLGEADLRLKKMAELHGVANTFHSGRVATFFAPNGEPGGQTYPDPYFDGDGPERGTCVGCGGCMVGCKHNAKNTLDKNYLYFAEKRGAQVFAETKVVDVRPLNGKQDGSEGYEIFTERSTAWFNKQRRSFRCRGVVFAASSLGTMELLFRLKQRGSLPRVSDDLGRRVRTNAESLVGVRFPAKDKSMSPGVAGGAGVYIDERTHIGAVRYPEGSDATGLMMTLLCGGRAGWTRIFAWLWTLVKHPVQAIRVHNPIGFARQTVLFVVMQTVDAFINIQFKRRWYWPFAKQLCTSGNPIPTFIPEANAFVEKGAKALGGIPTTLLTEILFNIPTTAHCMGGCAMADSPERGVMDAQNRVFGYQNMLICDGSMLSANLGVNPSLTITALTEHAMSHVPPKAPAPRTLSSTPHVQSVHI</sequence>
<dbReference type="InterPro" id="IPR036188">
    <property type="entry name" value="FAD/NAD-bd_sf"/>
</dbReference>
<dbReference type="EMBL" id="JAMYWC010000007">
    <property type="protein sequence ID" value="MCP1174938.1"/>
    <property type="molecule type" value="Genomic_DNA"/>
</dbReference>
<evidence type="ECO:0000256" key="7">
    <source>
        <dbReference type="ARBA" id="ARBA00023098"/>
    </source>
</evidence>
<reference evidence="19" key="1">
    <citation type="journal article" date="2023" name="Front. Microbiol.">
        <title>Ralstonia chuxiongensis sp. nov., Ralstonia mojiangensis sp. nov., and Ralstonia soli sp. nov., isolated from tobacco fields, are three novel species in the family Burkholderiaceae.</title>
        <authorList>
            <person name="Lu C.H."/>
            <person name="Zhang Y.Y."/>
            <person name="Jiang N."/>
            <person name="Chen W."/>
            <person name="Shao X."/>
            <person name="Zhao Z.M."/>
            <person name="Lu W.L."/>
            <person name="Hu X."/>
            <person name="Xi Y.X."/>
            <person name="Zou S.Y."/>
            <person name="Wei Q.J."/>
            <person name="Lin Z.L."/>
            <person name="Gong L."/>
            <person name="Gai X.T."/>
            <person name="Zhang L.Q."/>
            <person name="Li J.Y."/>
            <person name="Jin Y."/>
            <person name="Xia Z.Y."/>
        </authorList>
    </citation>
    <scope>NUCLEOTIDE SEQUENCE [LARGE SCALE GENOMIC DNA]</scope>
    <source>
        <strain evidence="19">21YRMH01-3</strain>
    </source>
</reference>
<evidence type="ECO:0000256" key="16">
    <source>
        <dbReference type="SAM" id="MobiDB-lite"/>
    </source>
</evidence>
<dbReference type="InterPro" id="IPR007867">
    <property type="entry name" value="GMC_OxRtase_C"/>
</dbReference>
<dbReference type="EC" id="5.3.3.1" evidence="11"/>
<evidence type="ECO:0000256" key="11">
    <source>
        <dbReference type="ARBA" id="ARBA00038856"/>
    </source>
</evidence>
<proteinExistence type="inferred from homology"/>
<evidence type="ECO:0000313" key="18">
    <source>
        <dbReference type="EMBL" id="MCP1174938.1"/>
    </source>
</evidence>
<evidence type="ECO:0000256" key="4">
    <source>
        <dbReference type="ARBA" id="ARBA00022630"/>
    </source>
</evidence>
<feature type="compositionally biased region" description="Polar residues" evidence="16">
    <location>
        <begin position="538"/>
        <end position="550"/>
    </location>
</feature>
<dbReference type="GO" id="GO:0016995">
    <property type="term" value="F:cholesterol oxidase activity"/>
    <property type="evidence" value="ECO:0007669"/>
    <property type="project" value="UniProtKB-EC"/>
</dbReference>
<keyword evidence="4" id="KW-0285">Flavoprotein</keyword>
<keyword evidence="7" id="KW-0443">Lipid metabolism</keyword>
<keyword evidence="5" id="KW-0274">FAD</keyword>
<evidence type="ECO:0000256" key="9">
    <source>
        <dbReference type="ARBA" id="ARBA00023221"/>
    </source>
</evidence>
<gene>
    <name evidence="18" type="ORF">NKG59_21455</name>
</gene>
<evidence type="ECO:0000256" key="14">
    <source>
        <dbReference type="ARBA" id="ARBA00049744"/>
    </source>
</evidence>
<dbReference type="GO" id="GO:0004769">
    <property type="term" value="F:steroid Delta-isomerase activity"/>
    <property type="evidence" value="ECO:0007669"/>
    <property type="project" value="UniProtKB-EC"/>
</dbReference>
<dbReference type="PROSITE" id="PS51379">
    <property type="entry name" value="4FE4S_FER_2"/>
    <property type="match status" value="1"/>
</dbReference>
<dbReference type="Pfam" id="PF05199">
    <property type="entry name" value="GMC_oxred_C"/>
    <property type="match status" value="1"/>
</dbReference>
<keyword evidence="19" id="KW-1185">Reference proteome</keyword>
<evidence type="ECO:0000256" key="13">
    <source>
        <dbReference type="ARBA" id="ARBA00049723"/>
    </source>
</evidence>
<feature type="domain" description="4Fe-4S ferredoxin-type" evidence="17">
    <location>
        <begin position="180"/>
        <end position="212"/>
    </location>
</feature>
<keyword evidence="10" id="KW-0413">Isomerase</keyword>
<evidence type="ECO:0000256" key="6">
    <source>
        <dbReference type="ARBA" id="ARBA00023002"/>
    </source>
</evidence>
<evidence type="ECO:0000259" key="17">
    <source>
        <dbReference type="PROSITE" id="PS51379"/>
    </source>
</evidence>
<dbReference type="EC" id="1.1.3.6" evidence="13"/>
<dbReference type="PANTHER" id="PTHR47470">
    <property type="entry name" value="CHOLESTEROL OXIDASE"/>
    <property type="match status" value="1"/>
</dbReference>
<evidence type="ECO:0000256" key="12">
    <source>
        <dbReference type="ARBA" id="ARBA00049645"/>
    </source>
</evidence>
<dbReference type="AlphaFoldDB" id="A0AA41WY45"/>
<comment type="pathway">
    <text evidence="12">Steroid metabolism; cholesterol degradation.</text>
</comment>